<feature type="compositionally biased region" description="Basic and acidic residues" evidence="1">
    <location>
        <begin position="102"/>
        <end position="115"/>
    </location>
</feature>
<dbReference type="Proteomes" id="UP001445335">
    <property type="component" value="Unassembled WGS sequence"/>
</dbReference>
<dbReference type="EMBL" id="JALJOU010000004">
    <property type="protein sequence ID" value="KAK9844030.1"/>
    <property type="molecule type" value="Genomic_DNA"/>
</dbReference>
<reference evidence="2 3" key="1">
    <citation type="journal article" date="2024" name="Nat. Commun.">
        <title>Phylogenomics reveals the evolutionary origins of lichenization in chlorophyte algae.</title>
        <authorList>
            <person name="Puginier C."/>
            <person name="Libourel C."/>
            <person name="Otte J."/>
            <person name="Skaloud P."/>
            <person name="Haon M."/>
            <person name="Grisel S."/>
            <person name="Petersen M."/>
            <person name="Berrin J.G."/>
            <person name="Delaux P.M."/>
            <person name="Dal Grande F."/>
            <person name="Keller J."/>
        </authorList>
    </citation>
    <scope>NUCLEOTIDE SEQUENCE [LARGE SCALE GENOMIC DNA]</scope>
    <source>
        <strain evidence="2 3">SAG 245.80</strain>
    </source>
</reference>
<evidence type="ECO:0000256" key="1">
    <source>
        <dbReference type="SAM" id="MobiDB-lite"/>
    </source>
</evidence>
<feature type="region of interest" description="Disordered" evidence="1">
    <location>
        <begin position="189"/>
        <end position="219"/>
    </location>
</feature>
<feature type="compositionally biased region" description="Low complexity" evidence="1">
    <location>
        <begin position="202"/>
        <end position="219"/>
    </location>
</feature>
<evidence type="ECO:0000313" key="3">
    <source>
        <dbReference type="Proteomes" id="UP001445335"/>
    </source>
</evidence>
<protein>
    <submittedName>
        <fullName evidence="2">Uncharacterized protein</fullName>
    </submittedName>
</protein>
<gene>
    <name evidence="2" type="ORF">WJX81_002361</name>
</gene>
<sequence>MLFGVLRLASGFGPGHRPRPAMETAVGFAPVPAAAPGKVAKGSPPTTLAACYRSDDSKSSAASPVKLGVDARQAPPAKGPAEVVPERETSAGVATAPTVRTSLDESRHSSTDDAAGRPASTIAPVWRPDKRRVGERISITWRPDDYAAFCTAWQTVKEADRPAAGEITPAPAESLAPPSLQEPVWAHSDAGATAGGRDETPAATARSGRARGTSGGAARPLQRAMGFLRNCWERVAMGPGKFPVRGNPGVCSAPEEALTEDMLACISVGDIKELARRQSAYVAHRRAEGVGEGDARGMWLRESYALNMRDQWAVQPMTVTLGVDPLCEALDEGWMYGSFGRPRQPFWI</sequence>
<comment type="caution">
    <text evidence="2">The sequence shown here is derived from an EMBL/GenBank/DDBJ whole genome shotgun (WGS) entry which is preliminary data.</text>
</comment>
<organism evidence="2 3">
    <name type="scientific">Elliptochloris bilobata</name>
    <dbReference type="NCBI Taxonomy" id="381761"/>
    <lineage>
        <taxon>Eukaryota</taxon>
        <taxon>Viridiplantae</taxon>
        <taxon>Chlorophyta</taxon>
        <taxon>core chlorophytes</taxon>
        <taxon>Trebouxiophyceae</taxon>
        <taxon>Trebouxiophyceae incertae sedis</taxon>
        <taxon>Elliptochloris clade</taxon>
        <taxon>Elliptochloris</taxon>
    </lineage>
</organism>
<keyword evidence="3" id="KW-1185">Reference proteome</keyword>
<proteinExistence type="predicted"/>
<feature type="region of interest" description="Disordered" evidence="1">
    <location>
        <begin position="55"/>
        <end position="127"/>
    </location>
</feature>
<accession>A0AAW1SD10</accession>
<name>A0AAW1SD10_9CHLO</name>
<dbReference type="AlphaFoldDB" id="A0AAW1SD10"/>
<evidence type="ECO:0000313" key="2">
    <source>
        <dbReference type="EMBL" id="KAK9844030.1"/>
    </source>
</evidence>